<protein>
    <submittedName>
        <fullName evidence="1">Uncharacterized protein</fullName>
    </submittedName>
</protein>
<organism evidence="1">
    <name type="scientific">Rhizophora mucronata</name>
    <name type="common">Asiatic mangrove</name>
    <dbReference type="NCBI Taxonomy" id="61149"/>
    <lineage>
        <taxon>Eukaryota</taxon>
        <taxon>Viridiplantae</taxon>
        <taxon>Streptophyta</taxon>
        <taxon>Embryophyta</taxon>
        <taxon>Tracheophyta</taxon>
        <taxon>Spermatophyta</taxon>
        <taxon>Magnoliopsida</taxon>
        <taxon>eudicotyledons</taxon>
        <taxon>Gunneridae</taxon>
        <taxon>Pentapetalae</taxon>
        <taxon>rosids</taxon>
        <taxon>fabids</taxon>
        <taxon>Malpighiales</taxon>
        <taxon>Rhizophoraceae</taxon>
        <taxon>Rhizophora</taxon>
    </lineage>
</organism>
<dbReference type="AlphaFoldDB" id="A0A2P2P897"/>
<sequence length="47" mass="5416">MYGLHAYTIREPKLGWIEGIASCLHNLRDRYKLSMHRKVEGNTSAAK</sequence>
<evidence type="ECO:0000313" key="1">
    <source>
        <dbReference type="EMBL" id="MBX50990.1"/>
    </source>
</evidence>
<dbReference type="EMBL" id="GGEC01070506">
    <property type="protein sequence ID" value="MBX50990.1"/>
    <property type="molecule type" value="Transcribed_RNA"/>
</dbReference>
<reference evidence="1" key="1">
    <citation type="submission" date="2018-02" db="EMBL/GenBank/DDBJ databases">
        <title>Rhizophora mucronata_Transcriptome.</title>
        <authorList>
            <person name="Meera S.P."/>
            <person name="Sreeshan A."/>
            <person name="Augustine A."/>
        </authorList>
    </citation>
    <scope>NUCLEOTIDE SEQUENCE</scope>
    <source>
        <tissue evidence="1">Leaf</tissue>
    </source>
</reference>
<proteinExistence type="predicted"/>
<accession>A0A2P2P897</accession>
<name>A0A2P2P897_RHIMU</name>